<evidence type="ECO:0000256" key="8">
    <source>
        <dbReference type="ARBA" id="ARBA00023306"/>
    </source>
</evidence>
<evidence type="ECO:0000256" key="10">
    <source>
        <dbReference type="SAM" id="MobiDB-lite"/>
    </source>
</evidence>
<reference evidence="13 14" key="1">
    <citation type="journal article" date="2015" name="Nat. Commun.">
        <title>Lucilia cuprina genome unlocks parasitic fly biology to underpin future interventions.</title>
        <authorList>
            <person name="Anstead C.A."/>
            <person name="Korhonen P.K."/>
            <person name="Young N.D."/>
            <person name="Hall R.S."/>
            <person name="Jex A.R."/>
            <person name="Murali S.C."/>
            <person name="Hughes D.S."/>
            <person name="Lee S.F."/>
            <person name="Perry T."/>
            <person name="Stroehlein A.J."/>
            <person name="Ansell B.R."/>
            <person name="Breugelmans B."/>
            <person name="Hofmann A."/>
            <person name="Qu J."/>
            <person name="Dugan S."/>
            <person name="Lee S.L."/>
            <person name="Chao H."/>
            <person name="Dinh H."/>
            <person name="Han Y."/>
            <person name="Doddapaneni H.V."/>
            <person name="Worley K.C."/>
            <person name="Muzny D.M."/>
            <person name="Ioannidis P."/>
            <person name="Waterhouse R.M."/>
            <person name="Zdobnov E.M."/>
            <person name="James P.J."/>
            <person name="Bagnall N.H."/>
            <person name="Kotze A.C."/>
            <person name="Gibbs R.A."/>
            <person name="Richards S."/>
            <person name="Batterham P."/>
            <person name="Gasser R.B."/>
        </authorList>
    </citation>
    <scope>NUCLEOTIDE SEQUENCE [LARGE SCALE GENOMIC DNA]</scope>
    <source>
        <strain evidence="13 14">LS</strain>
        <tissue evidence="13">Full body</tissue>
    </source>
</reference>
<dbReference type="GO" id="GO:0008270">
    <property type="term" value="F:zinc ion binding"/>
    <property type="evidence" value="ECO:0007669"/>
    <property type="project" value="UniProtKB-KW"/>
</dbReference>
<dbReference type="EMBL" id="JRES01000836">
    <property type="protein sequence ID" value="KNC27890.1"/>
    <property type="molecule type" value="Genomic_DNA"/>
</dbReference>
<dbReference type="Pfam" id="PF13878">
    <property type="entry name" value="zf-C2H2_3"/>
    <property type="match status" value="1"/>
</dbReference>
<dbReference type="STRING" id="7375.A0A0L0C6K2"/>
<dbReference type="GO" id="GO:0007064">
    <property type="term" value="P:mitotic sister chromatid cohesion"/>
    <property type="evidence" value="ECO:0007669"/>
    <property type="project" value="TreeGrafter"/>
</dbReference>
<dbReference type="GO" id="GO:0061733">
    <property type="term" value="F:protein-lysine-acetyltransferase activity"/>
    <property type="evidence" value="ECO:0007669"/>
    <property type="project" value="TreeGrafter"/>
</dbReference>
<comment type="similarity">
    <text evidence="2">Belongs to the acetyltransferase family. ECO subfamily.</text>
</comment>
<dbReference type="AlphaFoldDB" id="A0A0L0C6K2"/>
<comment type="caution">
    <text evidence="13">The sequence shown here is derived from an EMBL/GenBank/DDBJ whole genome shotgun (WGS) entry which is preliminary data.</text>
</comment>
<keyword evidence="6" id="KW-0862">Zinc</keyword>
<evidence type="ECO:0000256" key="1">
    <source>
        <dbReference type="ARBA" id="ARBA00004123"/>
    </source>
</evidence>
<name>A0A0L0C6K2_LUCCU</name>
<feature type="compositionally biased region" description="Basic and acidic residues" evidence="10">
    <location>
        <begin position="136"/>
        <end position="157"/>
    </location>
</feature>
<feature type="compositionally biased region" description="Acidic residues" evidence="10">
    <location>
        <begin position="94"/>
        <end position="103"/>
    </location>
</feature>
<dbReference type="GO" id="GO:0000785">
    <property type="term" value="C:chromatin"/>
    <property type="evidence" value="ECO:0007669"/>
    <property type="project" value="TreeGrafter"/>
</dbReference>
<keyword evidence="9" id="KW-0012">Acyltransferase</keyword>
<feature type="compositionally biased region" description="Polar residues" evidence="10">
    <location>
        <begin position="392"/>
        <end position="402"/>
    </location>
</feature>
<evidence type="ECO:0000259" key="11">
    <source>
        <dbReference type="Pfam" id="PF13878"/>
    </source>
</evidence>
<feature type="domain" description="N-acetyltransferase ESCO zinc-finger" evidence="11">
    <location>
        <begin position="854"/>
        <end position="892"/>
    </location>
</feature>
<gene>
    <name evidence="13" type="ORF">FF38_03465</name>
</gene>
<dbReference type="GO" id="GO:0005634">
    <property type="term" value="C:nucleus"/>
    <property type="evidence" value="ECO:0007669"/>
    <property type="project" value="UniProtKB-SubCell"/>
</dbReference>
<evidence type="ECO:0000256" key="5">
    <source>
        <dbReference type="ARBA" id="ARBA00022771"/>
    </source>
</evidence>
<evidence type="ECO:0000313" key="13">
    <source>
        <dbReference type="EMBL" id="KNC27890.1"/>
    </source>
</evidence>
<dbReference type="PANTHER" id="PTHR45884:SF2">
    <property type="entry name" value="N-ACETYLTRANSFERASE ECO"/>
    <property type="match status" value="1"/>
</dbReference>
<feature type="region of interest" description="Disordered" evidence="10">
    <location>
        <begin position="368"/>
        <end position="403"/>
    </location>
</feature>
<feature type="region of interest" description="Disordered" evidence="10">
    <location>
        <begin position="213"/>
        <end position="293"/>
    </location>
</feature>
<evidence type="ECO:0000259" key="12">
    <source>
        <dbReference type="Pfam" id="PF13880"/>
    </source>
</evidence>
<keyword evidence="3 13" id="KW-0808">Transferase</keyword>
<keyword evidence="7" id="KW-0539">Nucleus</keyword>
<feature type="compositionally biased region" description="Basic residues" evidence="10">
    <location>
        <begin position="17"/>
        <end position="31"/>
    </location>
</feature>
<keyword evidence="8" id="KW-0131">Cell cycle</keyword>
<dbReference type="OMA" id="IWVSPLH"/>
<accession>A0A0L0C6K2</accession>
<feature type="compositionally biased region" description="Basic and acidic residues" evidence="10">
    <location>
        <begin position="380"/>
        <end position="391"/>
    </location>
</feature>
<evidence type="ECO:0000256" key="3">
    <source>
        <dbReference type="ARBA" id="ARBA00022679"/>
    </source>
</evidence>
<evidence type="ECO:0000256" key="9">
    <source>
        <dbReference type="ARBA" id="ARBA00023315"/>
    </source>
</evidence>
<dbReference type="Proteomes" id="UP000037069">
    <property type="component" value="Unassembled WGS sequence"/>
</dbReference>
<organism evidence="13 14">
    <name type="scientific">Lucilia cuprina</name>
    <name type="common">Green bottle fly</name>
    <name type="synonym">Australian sheep blowfly</name>
    <dbReference type="NCBI Taxonomy" id="7375"/>
    <lineage>
        <taxon>Eukaryota</taxon>
        <taxon>Metazoa</taxon>
        <taxon>Ecdysozoa</taxon>
        <taxon>Arthropoda</taxon>
        <taxon>Hexapoda</taxon>
        <taxon>Insecta</taxon>
        <taxon>Pterygota</taxon>
        <taxon>Neoptera</taxon>
        <taxon>Endopterygota</taxon>
        <taxon>Diptera</taxon>
        <taxon>Brachycera</taxon>
        <taxon>Muscomorpha</taxon>
        <taxon>Oestroidea</taxon>
        <taxon>Calliphoridae</taxon>
        <taxon>Luciliinae</taxon>
        <taxon>Lucilia</taxon>
    </lineage>
</organism>
<protein>
    <submittedName>
        <fullName evidence="13">N-acetyltransferase eco</fullName>
    </submittedName>
</protein>
<feature type="compositionally biased region" description="Polar residues" evidence="10">
    <location>
        <begin position="234"/>
        <end position="277"/>
    </location>
</feature>
<feature type="compositionally biased region" description="Low complexity" evidence="10">
    <location>
        <begin position="368"/>
        <end position="379"/>
    </location>
</feature>
<evidence type="ECO:0000256" key="4">
    <source>
        <dbReference type="ARBA" id="ARBA00022723"/>
    </source>
</evidence>
<dbReference type="InterPro" id="IPR028009">
    <property type="entry name" value="ESCO_Acetyltransf_dom"/>
</dbReference>
<sequence>MSIMETPKSDRQQIRTMRNHTPRLSERKKKLFGSATQKDNELECEGEEEMLKGIAPLASRKSRNTGKTPKSTKIMESLMGSCKKSPRVISFFETESEDGGDTAEEQKPSPSRRSVRLSLKKSPNSSKSEGEFSTSPHKENIPLKTPTRKESQEDKKLQKMFSNSMQITPRDKTPIVIDETSSEDEENEQEMKDIRLRSNKKCLTKRHCEIEGSTGLSPMRKKGKTSISPIEGGSISTKSFYSGKNTKTSPTNNRASCRNLFGQTVSGGNTPSQNKARASTHSRRSIGSQATSINRGVHHKIRKRSHPFGLPPKHYAPVDIDHILNNVRNEKLRKLITAKREEKQQIEKIHSIFRQASNPIAMARPLSSISQQDDSNNNNIKEEDVKPHKPSESSQSTYQNDTDFSDIECDMEEFIDEDDDKDNLENALMAMNEEVIPLITHQADDALSVKSEDSSAPVKRKFFKSGRSTNTRKEVHITDNIKAMVTANGKLSIVPEKKKVKRRIKIRNSVTNEFSDEQATVDAILRNLDDTAFGDIIVPKDENEDENSNLNNNDNNAFLDEIDQQLALMNEEESSSNLIDDIVLQDNQDFNDFRKRLPYNTNDPEIIERQHLLLDFLITNNICTEENFNIFIADPDNHKAEAERIIDELVIVVTDHQNTDFRQRIPYNTTDPELIEQQHSFLDFLLENNICTEENFDIFIANYGQRKAEADAIIAQYLTGVNGQYNRNLNALTTTGNHVLSVDKQNMNLSTNSYKTDNTYETSIANTTTNNNNNITTLPEQLLQTPTPTTALNINNNVPTHSGAAVQETTQLNETQQQKLFPVFYPGGCQPLNLPSTRRKQQQRAWNAGYGSNQYQIDAGQKSFGAHQCKQCGLVYTVHEPEEEKLHRDFHASLHILRFKGWIDEDIVAIYPEWGPDGRILRLTESSPPKRRERLMDILKIVDKELGFSSYIVPKTFVAYFAVRKMQIVGLCLVQPLDKANKYLCVNGVDCCTEEQFEAKCGISRIWVSPLHRRFHIGAKLIQAVQLNTIFGEEVQLDKIAFSAPTEMGKAFAQKITQTENFLVYQ</sequence>
<evidence type="ECO:0000256" key="7">
    <source>
        <dbReference type="ARBA" id="ARBA00023242"/>
    </source>
</evidence>
<keyword evidence="4" id="KW-0479">Metal-binding</keyword>
<evidence type="ECO:0000313" key="14">
    <source>
        <dbReference type="Proteomes" id="UP000037069"/>
    </source>
</evidence>
<dbReference type="PANTHER" id="PTHR45884">
    <property type="entry name" value="N-ACETYLTRANSFERASE ECO"/>
    <property type="match status" value="1"/>
</dbReference>
<dbReference type="InterPro" id="IPR028005">
    <property type="entry name" value="AcTrfase_ESCO_Znf_dom"/>
</dbReference>
<feature type="domain" description="N-acetyltransferase ESCO acetyl-transferase" evidence="12">
    <location>
        <begin position="998"/>
        <end position="1065"/>
    </location>
</feature>
<dbReference type="OrthoDB" id="428854at2759"/>
<keyword evidence="14" id="KW-1185">Reference proteome</keyword>
<keyword evidence="5" id="KW-0863">Zinc-finger</keyword>
<feature type="region of interest" description="Disordered" evidence="10">
    <location>
        <begin position="1"/>
        <end position="192"/>
    </location>
</feature>
<comment type="subcellular location">
    <subcellularLocation>
        <location evidence="1">Nucleus</location>
    </subcellularLocation>
</comment>
<dbReference type="Pfam" id="PF13880">
    <property type="entry name" value="Acetyltransf_13"/>
    <property type="match status" value="1"/>
</dbReference>
<evidence type="ECO:0000256" key="6">
    <source>
        <dbReference type="ARBA" id="ARBA00022833"/>
    </source>
</evidence>
<proteinExistence type="inferred from homology"/>
<evidence type="ECO:0000256" key="2">
    <source>
        <dbReference type="ARBA" id="ARBA00005816"/>
    </source>
</evidence>